<dbReference type="Gene3D" id="1.10.555.10">
    <property type="entry name" value="Rho GTPase activation protein"/>
    <property type="match status" value="1"/>
</dbReference>
<feature type="compositionally biased region" description="Basic and acidic residues" evidence="2">
    <location>
        <begin position="667"/>
        <end position="681"/>
    </location>
</feature>
<dbReference type="GO" id="GO:0007165">
    <property type="term" value="P:signal transduction"/>
    <property type="evidence" value="ECO:0007669"/>
    <property type="project" value="InterPro"/>
</dbReference>
<evidence type="ECO:0000313" key="5">
    <source>
        <dbReference type="Proteomes" id="UP000027135"/>
    </source>
</evidence>
<dbReference type="Pfam" id="PF00620">
    <property type="entry name" value="RhoGAP"/>
    <property type="match status" value="1"/>
</dbReference>
<dbReference type="SUPFAM" id="SSF48350">
    <property type="entry name" value="GTPase activation domain, GAP"/>
    <property type="match status" value="1"/>
</dbReference>
<gene>
    <name evidence="4" type="ORF">L798_01462</name>
</gene>
<name>A0A067QTG9_ZOONE</name>
<dbReference type="SMART" id="SM00324">
    <property type="entry name" value="RhoGAP"/>
    <property type="match status" value="1"/>
</dbReference>
<feature type="compositionally biased region" description="Low complexity" evidence="2">
    <location>
        <begin position="182"/>
        <end position="196"/>
    </location>
</feature>
<dbReference type="PANTHER" id="PTHR14963:SF1">
    <property type="entry name" value="RHO GTPASE-ACTIVATING PROTEIN CONUNDRUM"/>
    <property type="match status" value="1"/>
</dbReference>
<accession>A0A067QTG9</accession>
<dbReference type="STRING" id="136037.A0A067QTG9"/>
<keyword evidence="5" id="KW-1185">Reference proteome</keyword>
<dbReference type="PROSITE" id="PS50238">
    <property type="entry name" value="RHOGAP"/>
    <property type="match status" value="1"/>
</dbReference>
<dbReference type="OMA" id="QCCHLTN"/>
<reference evidence="4 5" key="1">
    <citation type="journal article" date="2014" name="Nat. Commun.">
        <title>Molecular traces of alternative social organization in a termite genome.</title>
        <authorList>
            <person name="Terrapon N."/>
            <person name="Li C."/>
            <person name="Robertson H.M."/>
            <person name="Ji L."/>
            <person name="Meng X."/>
            <person name="Booth W."/>
            <person name="Chen Z."/>
            <person name="Childers C.P."/>
            <person name="Glastad K.M."/>
            <person name="Gokhale K."/>
            <person name="Gowin J."/>
            <person name="Gronenberg W."/>
            <person name="Hermansen R.A."/>
            <person name="Hu H."/>
            <person name="Hunt B.G."/>
            <person name="Huylmans A.K."/>
            <person name="Khalil S.M."/>
            <person name="Mitchell R.D."/>
            <person name="Munoz-Torres M.C."/>
            <person name="Mustard J.A."/>
            <person name="Pan H."/>
            <person name="Reese J.T."/>
            <person name="Scharf M.E."/>
            <person name="Sun F."/>
            <person name="Vogel H."/>
            <person name="Xiao J."/>
            <person name="Yang W."/>
            <person name="Yang Z."/>
            <person name="Yang Z."/>
            <person name="Zhou J."/>
            <person name="Zhu J."/>
            <person name="Brent C.S."/>
            <person name="Elsik C.G."/>
            <person name="Goodisman M.A."/>
            <person name="Liberles D.A."/>
            <person name="Roe R.M."/>
            <person name="Vargo E.L."/>
            <person name="Vilcinskas A."/>
            <person name="Wang J."/>
            <person name="Bornberg-Bauer E."/>
            <person name="Korb J."/>
            <person name="Zhang G."/>
            <person name="Liebig J."/>
        </authorList>
    </citation>
    <scope>NUCLEOTIDE SEQUENCE [LARGE SCALE GENOMIC DNA]</scope>
    <source>
        <tissue evidence="4">Whole organism</tissue>
    </source>
</reference>
<dbReference type="PANTHER" id="PTHR14963">
    <property type="entry name" value="RHO GTPASE ACTIVATING PROTEIN 18,19-RELATED"/>
    <property type="match status" value="1"/>
</dbReference>
<dbReference type="GO" id="GO:0005737">
    <property type="term" value="C:cytoplasm"/>
    <property type="evidence" value="ECO:0007669"/>
    <property type="project" value="TreeGrafter"/>
</dbReference>
<dbReference type="EMBL" id="KK853291">
    <property type="protein sequence ID" value="KDR08861.1"/>
    <property type="molecule type" value="Genomic_DNA"/>
</dbReference>
<feature type="region of interest" description="Disordered" evidence="2">
    <location>
        <begin position="99"/>
        <end position="196"/>
    </location>
</feature>
<evidence type="ECO:0000256" key="2">
    <source>
        <dbReference type="SAM" id="MobiDB-lite"/>
    </source>
</evidence>
<dbReference type="InterPro" id="IPR057323">
    <property type="entry name" value="RHG40/28/18_ubiquitin"/>
</dbReference>
<evidence type="ECO:0000313" key="4">
    <source>
        <dbReference type="EMBL" id="KDR08861.1"/>
    </source>
</evidence>
<dbReference type="eggNOG" id="KOG2200">
    <property type="taxonomic scope" value="Eukaryota"/>
</dbReference>
<keyword evidence="1" id="KW-0343">GTPase activation</keyword>
<dbReference type="OrthoDB" id="27680at2759"/>
<feature type="domain" description="Rho-GAP" evidence="3">
    <location>
        <begin position="445"/>
        <end position="646"/>
    </location>
</feature>
<feature type="compositionally biased region" description="Polar residues" evidence="2">
    <location>
        <begin position="124"/>
        <end position="136"/>
    </location>
</feature>
<dbReference type="InParanoid" id="A0A067QTG9"/>
<organism evidence="4 5">
    <name type="scientific">Zootermopsis nevadensis</name>
    <name type="common">Dampwood termite</name>
    <dbReference type="NCBI Taxonomy" id="136037"/>
    <lineage>
        <taxon>Eukaryota</taxon>
        <taxon>Metazoa</taxon>
        <taxon>Ecdysozoa</taxon>
        <taxon>Arthropoda</taxon>
        <taxon>Hexapoda</taxon>
        <taxon>Insecta</taxon>
        <taxon>Pterygota</taxon>
        <taxon>Neoptera</taxon>
        <taxon>Polyneoptera</taxon>
        <taxon>Dictyoptera</taxon>
        <taxon>Blattodea</taxon>
        <taxon>Blattoidea</taxon>
        <taxon>Termitoidae</taxon>
        <taxon>Termopsidae</taxon>
        <taxon>Zootermopsis</taxon>
    </lineage>
</organism>
<proteinExistence type="predicted"/>
<dbReference type="Proteomes" id="UP000027135">
    <property type="component" value="Unassembled WGS sequence"/>
</dbReference>
<dbReference type="InterPro" id="IPR008936">
    <property type="entry name" value="Rho_GTPase_activation_prot"/>
</dbReference>
<dbReference type="InterPro" id="IPR000198">
    <property type="entry name" value="RhoGAP_dom"/>
</dbReference>
<dbReference type="GO" id="GO:0005096">
    <property type="term" value="F:GTPase activator activity"/>
    <property type="evidence" value="ECO:0007669"/>
    <property type="project" value="UniProtKB-KW"/>
</dbReference>
<feature type="region of interest" description="Disordered" evidence="2">
    <location>
        <begin position="667"/>
        <end position="693"/>
    </location>
</feature>
<evidence type="ECO:0000256" key="1">
    <source>
        <dbReference type="ARBA" id="ARBA00022468"/>
    </source>
</evidence>
<evidence type="ECO:0000259" key="3">
    <source>
        <dbReference type="PROSITE" id="PS50238"/>
    </source>
</evidence>
<dbReference type="GO" id="GO:0030833">
    <property type="term" value="P:regulation of actin filament polymerization"/>
    <property type="evidence" value="ECO:0007669"/>
    <property type="project" value="TreeGrafter"/>
</dbReference>
<feature type="compositionally biased region" description="Basic and acidic residues" evidence="2">
    <location>
        <begin position="111"/>
        <end position="123"/>
    </location>
</feature>
<feature type="compositionally biased region" description="Basic residues" evidence="2">
    <location>
        <begin position="100"/>
        <end position="110"/>
    </location>
</feature>
<dbReference type="Pfam" id="PF25442">
    <property type="entry name" value="Ubiquitin_RHG40_C"/>
    <property type="match status" value="1"/>
</dbReference>
<protein>
    <submittedName>
        <fullName evidence="4">Rho GTPase-activating protein 18</fullName>
    </submittedName>
</protein>
<sequence length="845" mass="94901">METDVSQDIEDYWNEYKILQETKLLDVYLDEVEDYGSRSCDEGEQEVEWLRLAGLPQLTAPYEEGRELAESELDPELRLLPAHHAEAVRRRVKTLNFTVRQRRRQQRSRARKPDIRDVFRDVENSSTGTRSRSATPDSLDLDHTGSEDVGPPSPPLPWHIPRSTNIFNPGAGPQVWGDSAGSPTTSYIPSSSPRSHTVLLERDQLYSSYAKDQVRRQPSGSASASELFRRVGNWAGGGSRGDVACDTEGIQMVGYQRIGTIHLPRPRERIRAGSDPTSPTFTSSGVPSSKMAAVALISNSAAKMTDRNNKFLKDHHVSISRSHSSLYSPDNETDAINHQRAAARAVLHRSGSQGHLGFEEVSQRLLFPSHENITNIRVESGVSIYSDPSLVGRTWIEFMGDGDLPKLQPLLLLEATALLDNNDIPFRKRKPPRRNRKVVGNVFGVSLAVLLERDQLMGAENCEGVPLIFQKVLLHLERYGLQEEGILRVAGLQQKVATLCAELEAVFYRRPLEEVDRLLQQATCHDVSSVLKRLLRDLPQPLLSIEYIDMFYQTHALSDDTTRAHALNLLVLLLPPEYRSTLRAVFGFLARVVLNQKKNKMSLHNVAMIIAPSLFSPQYVHPADKGDLKAQVEVAEICCRLTEQMLELGEGLWVVPESLVRQIRRSNEEEHYRRGTKENSKPMKRLLGRRTGAREPITRKINNEVDFQDGIVRVNAPQFQLFDIPVRLMENITAGDVVLRIMEEASKICEMPASVGLKVSQRPHYDMKSRALAELAPNGNLSCILSTSCPEVSLQTHYLYEVGGNIGQRQIEHNAILLAVYKENPNAQWVLRCHHRNSNNAPAAS</sequence>
<dbReference type="FunCoup" id="A0A067QTG9">
    <property type="interactions" value="128"/>
</dbReference>
<dbReference type="GO" id="GO:0051056">
    <property type="term" value="P:regulation of small GTPase mediated signal transduction"/>
    <property type="evidence" value="ECO:0007669"/>
    <property type="project" value="TreeGrafter"/>
</dbReference>
<dbReference type="AlphaFoldDB" id="A0A067QTG9"/>